<evidence type="ECO:0000313" key="1">
    <source>
        <dbReference type="EMBL" id="GIE23409.1"/>
    </source>
</evidence>
<dbReference type="SUPFAM" id="SSF49482">
    <property type="entry name" value="Aromatic compound dioxygenase"/>
    <property type="match status" value="1"/>
</dbReference>
<accession>A0ABQ3ZY26</accession>
<dbReference type="Proteomes" id="UP000603200">
    <property type="component" value="Unassembled WGS sequence"/>
</dbReference>
<protein>
    <recommendedName>
        <fullName evidence="3">Dioxygenase-like protein</fullName>
    </recommendedName>
</protein>
<evidence type="ECO:0000313" key="2">
    <source>
        <dbReference type="Proteomes" id="UP000603200"/>
    </source>
</evidence>
<dbReference type="EMBL" id="BOMN01000090">
    <property type="protein sequence ID" value="GIE23409.1"/>
    <property type="molecule type" value="Genomic_DNA"/>
</dbReference>
<gene>
    <name evidence="1" type="ORF">Ahu01nite_065110</name>
</gene>
<keyword evidence="2" id="KW-1185">Reference proteome</keyword>
<comment type="caution">
    <text evidence="1">The sequence shown here is derived from an EMBL/GenBank/DDBJ whole genome shotgun (WGS) entry which is preliminary data.</text>
</comment>
<sequence>MQAADSSGWVSFTSIFPATYSGRRPHIHFEVYPSVAKGYVSTLTVGV</sequence>
<dbReference type="InterPro" id="IPR015889">
    <property type="entry name" value="Intradiol_dOase_core"/>
</dbReference>
<name>A0ABQ3ZY26_9ACTN</name>
<dbReference type="RefSeq" id="WP_307794620.1">
    <property type="nucleotide sequence ID" value="NZ_BAAATV010000009.1"/>
</dbReference>
<evidence type="ECO:0008006" key="3">
    <source>
        <dbReference type="Google" id="ProtNLM"/>
    </source>
</evidence>
<reference evidence="1 2" key="1">
    <citation type="submission" date="2021-01" db="EMBL/GenBank/DDBJ databases">
        <title>Whole genome shotgun sequence of Actinoplanes humidus NBRC 14915.</title>
        <authorList>
            <person name="Komaki H."/>
            <person name="Tamura T."/>
        </authorList>
    </citation>
    <scope>NUCLEOTIDE SEQUENCE [LARGE SCALE GENOMIC DNA]</scope>
    <source>
        <strain evidence="1 2">NBRC 14915</strain>
    </source>
</reference>
<organism evidence="1 2">
    <name type="scientific">Winogradskya humida</name>
    <dbReference type="NCBI Taxonomy" id="113566"/>
    <lineage>
        <taxon>Bacteria</taxon>
        <taxon>Bacillati</taxon>
        <taxon>Actinomycetota</taxon>
        <taxon>Actinomycetes</taxon>
        <taxon>Micromonosporales</taxon>
        <taxon>Micromonosporaceae</taxon>
        <taxon>Winogradskya</taxon>
    </lineage>
</organism>
<proteinExistence type="predicted"/>
<dbReference type="Gene3D" id="2.60.130.10">
    <property type="entry name" value="Aromatic compound dioxygenase"/>
    <property type="match status" value="1"/>
</dbReference>